<feature type="region of interest" description="Disordered" evidence="3">
    <location>
        <begin position="1"/>
        <end position="121"/>
    </location>
</feature>
<feature type="compositionally biased region" description="Basic and acidic residues" evidence="3">
    <location>
        <begin position="99"/>
        <end position="117"/>
    </location>
</feature>
<dbReference type="PANTHER" id="PTHR16127:SF18">
    <property type="entry name" value="(RAPE) HYPOTHETICAL PROTEIN"/>
    <property type="match status" value="1"/>
</dbReference>
<keyword evidence="5" id="KW-1185">Reference proteome</keyword>
<proteinExistence type="inferred from homology"/>
<sequence>MDSNLLPEVDSLPDGFVDGAADPEEANRITANNLTGDVSIKKTEKRRTFPVPLCEETDGNEDGDVNDLSSKLSLDQKESSSQTCESLAALQGSPQNPNKETESSSRKQEEEAVDTKRKTSNNMFKSEKDFLEFMLKYQQVLSERDSAITVRDKLESLCRELQRQNKMLMEECKRVSTEGQALRSDLSTKFQEAIKDVSIKLDKQKDESLSQLKENELLRTKLKHLADQYMLSEQQHEQGMKQKTLELQISELKIKQHEEKLIHEQSQMKVYADQVSQLLATEKNLQLQLTSDGEKFQQFQDALAKSNEVFETFRQEFKQEIDKLSKEIKELRKENAFLKGKTERSDFTLVQLVEERERQKKLLEKTKNQKDKLETLCRTLQAERKQKESNSSDSAAAQA</sequence>
<evidence type="ECO:0000256" key="1">
    <source>
        <dbReference type="ARBA" id="ARBA00009550"/>
    </source>
</evidence>
<feature type="compositionally biased region" description="Acidic residues" evidence="3">
    <location>
        <begin position="55"/>
        <end position="65"/>
    </location>
</feature>
<evidence type="ECO:0000256" key="3">
    <source>
        <dbReference type="SAM" id="MobiDB-lite"/>
    </source>
</evidence>
<dbReference type="OrthoDB" id="425555at2759"/>
<keyword evidence="2" id="KW-0175">Coiled coil</keyword>
<dbReference type="GO" id="GO:0019905">
    <property type="term" value="F:syntaxin binding"/>
    <property type="evidence" value="ECO:0007669"/>
    <property type="project" value="InterPro"/>
</dbReference>
<accession>A0A8X8AV63</accession>
<feature type="coiled-coil region" evidence="2">
    <location>
        <begin position="144"/>
        <end position="178"/>
    </location>
</feature>
<dbReference type="AlphaFoldDB" id="A0A8X8AV63"/>
<evidence type="ECO:0000313" key="4">
    <source>
        <dbReference type="EMBL" id="KAG2312472.1"/>
    </source>
</evidence>
<dbReference type="PANTHER" id="PTHR16127">
    <property type="entry name" value="TAXILIN"/>
    <property type="match status" value="1"/>
</dbReference>
<dbReference type="Pfam" id="PF09728">
    <property type="entry name" value="Taxilin"/>
    <property type="match status" value="1"/>
</dbReference>
<gene>
    <name evidence="4" type="ORF">Bca52824_024029</name>
</gene>
<evidence type="ECO:0008006" key="6">
    <source>
        <dbReference type="Google" id="ProtNLM"/>
    </source>
</evidence>
<dbReference type="Proteomes" id="UP000886595">
    <property type="component" value="Unassembled WGS sequence"/>
</dbReference>
<feature type="coiled-coil region" evidence="2">
    <location>
        <begin position="314"/>
        <end position="390"/>
    </location>
</feature>
<reference evidence="4 5" key="1">
    <citation type="submission" date="2020-02" db="EMBL/GenBank/DDBJ databases">
        <authorList>
            <person name="Ma Q."/>
            <person name="Huang Y."/>
            <person name="Song X."/>
            <person name="Pei D."/>
        </authorList>
    </citation>
    <scope>NUCLEOTIDE SEQUENCE [LARGE SCALE GENOMIC DNA]</scope>
    <source>
        <strain evidence="4">Sxm20200214</strain>
        <tissue evidence="4">Leaf</tissue>
    </source>
</reference>
<feature type="compositionally biased region" description="Polar residues" evidence="3">
    <location>
        <begin position="67"/>
        <end position="85"/>
    </location>
</feature>
<dbReference type="EMBL" id="JAAMPC010000005">
    <property type="protein sequence ID" value="KAG2312472.1"/>
    <property type="molecule type" value="Genomic_DNA"/>
</dbReference>
<protein>
    <recommendedName>
        <fullName evidence="6">Alpha-taxilin</fullName>
    </recommendedName>
</protein>
<comment type="caution">
    <text evidence="4">The sequence shown here is derived from an EMBL/GenBank/DDBJ whole genome shotgun (WGS) entry which is preliminary data.</text>
</comment>
<evidence type="ECO:0000313" key="5">
    <source>
        <dbReference type="Proteomes" id="UP000886595"/>
    </source>
</evidence>
<name>A0A8X8AV63_BRACI</name>
<dbReference type="InterPro" id="IPR026183">
    <property type="entry name" value="Taxilin_fam"/>
</dbReference>
<evidence type="ECO:0000256" key="2">
    <source>
        <dbReference type="SAM" id="Coils"/>
    </source>
</evidence>
<organism evidence="4 5">
    <name type="scientific">Brassica carinata</name>
    <name type="common">Ethiopian mustard</name>
    <name type="synonym">Abyssinian cabbage</name>
    <dbReference type="NCBI Taxonomy" id="52824"/>
    <lineage>
        <taxon>Eukaryota</taxon>
        <taxon>Viridiplantae</taxon>
        <taxon>Streptophyta</taxon>
        <taxon>Embryophyta</taxon>
        <taxon>Tracheophyta</taxon>
        <taxon>Spermatophyta</taxon>
        <taxon>Magnoliopsida</taxon>
        <taxon>eudicotyledons</taxon>
        <taxon>Gunneridae</taxon>
        <taxon>Pentapetalae</taxon>
        <taxon>rosids</taxon>
        <taxon>malvids</taxon>
        <taxon>Brassicales</taxon>
        <taxon>Brassicaceae</taxon>
        <taxon>Brassiceae</taxon>
        <taxon>Brassica</taxon>
    </lineage>
</organism>
<comment type="similarity">
    <text evidence="1">Belongs to the taxilin family.</text>
</comment>